<protein>
    <submittedName>
        <fullName evidence="3">AAA family ATPase</fullName>
    </submittedName>
</protein>
<feature type="compositionally biased region" description="Polar residues" evidence="1">
    <location>
        <begin position="1"/>
        <end position="31"/>
    </location>
</feature>
<dbReference type="InterPro" id="IPR041628">
    <property type="entry name" value="ChlI/MoxR_AAA_lid"/>
</dbReference>
<dbReference type="Gene3D" id="1.10.8.80">
    <property type="entry name" value="Magnesium chelatase subunit I, C-Terminal domain"/>
    <property type="match status" value="1"/>
</dbReference>
<dbReference type="InterPro" id="IPR011703">
    <property type="entry name" value="ATPase_AAA-3"/>
</dbReference>
<dbReference type="InterPro" id="IPR050764">
    <property type="entry name" value="CbbQ/NirQ/NorQ/GpvN"/>
</dbReference>
<dbReference type="Pfam" id="PF17863">
    <property type="entry name" value="AAA_lid_2"/>
    <property type="match status" value="1"/>
</dbReference>
<evidence type="ECO:0000313" key="3">
    <source>
        <dbReference type="EMBL" id="MFC0351533.1"/>
    </source>
</evidence>
<name>A0ABV6IIX7_9BURK</name>
<organism evidence="3 4">
    <name type="scientific">Undibacterium danionis</name>
    <dbReference type="NCBI Taxonomy" id="1812100"/>
    <lineage>
        <taxon>Bacteria</taxon>
        <taxon>Pseudomonadati</taxon>
        <taxon>Pseudomonadota</taxon>
        <taxon>Betaproteobacteria</taxon>
        <taxon>Burkholderiales</taxon>
        <taxon>Oxalobacteraceae</taxon>
        <taxon>Undibacterium</taxon>
    </lineage>
</organism>
<dbReference type="EMBL" id="JBHLXJ010000018">
    <property type="protein sequence ID" value="MFC0351533.1"/>
    <property type="molecule type" value="Genomic_DNA"/>
</dbReference>
<accession>A0ABV6IIX7</accession>
<dbReference type="InterPro" id="IPR027417">
    <property type="entry name" value="P-loop_NTPase"/>
</dbReference>
<dbReference type="SMART" id="SM00382">
    <property type="entry name" value="AAA"/>
    <property type="match status" value="1"/>
</dbReference>
<sequence length="352" mass="38674">MSTNPNSVENLSPTAMSTNTPTDANNNSSRVSPEKYQQAYEIINRMRDEVRRAVVGQHEVVDQVLACCLAGGHILLEGVPGLGKTLLVKALAKTFSGQFSRVQFTPDLMPADVMGHAIYDIKQQTFSVRKGPVFTHLLLADEINRAPAKTQSALLEVMQERQVTIENESHELDAPFMVLATQNPLENEGTYPLPEAQLDRFLVKCYIDYPSEAEELTMLQLLTHKRVGDGLDVKQVNTIIKPKTIIALQQLVAQISVDEAVASYAVRIVRATRDCAGIAVGAGPRGTIALIRIARAFALLNKRDFVTPDDIKTASLPVLRHRVALSPESELDGLSSDHILRNLIEQIPAPRA</sequence>
<feature type="region of interest" description="Disordered" evidence="1">
    <location>
        <begin position="1"/>
        <end position="33"/>
    </location>
</feature>
<dbReference type="RefSeq" id="WP_390214145.1">
    <property type="nucleotide sequence ID" value="NZ_JBHLXJ010000018.1"/>
</dbReference>
<evidence type="ECO:0000256" key="1">
    <source>
        <dbReference type="SAM" id="MobiDB-lite"/>
    </source>
</evidence>
<gene>
    <name evidence="3" type="ORF">ACFFJH_17055</name>
</gene>
<dbReference type="Proteomes" id="UP001589844">
    <property type="component" value="Unassembled WGS sequence"/>
</dbReference>
<comment type="caution">
    <text evidence="3">The sequence shown here is derived from an EMBL/GenBank/DDBJ whole genome shotgun (WGS) entry which is preliminary data.</text>
</comment>
<dbReference type="PIRSF" id="PIRSF002849">
    <property type="entry name" value="AAA_ATPase_chaperone_MoxR_prd"/>
    <property type="match status" value="1"/>
</dbReference>
<dbReference type="Gene3D" id="3.40.50.300">
    <property type="entry name" value="P-loop containing nucleotide triphosphate hydrolases"/>
    <property type="match status" value="1"/>
</dbReference>
<dbReference type="Pfam" id="PF07726">
    <property type="entry name" value="AAA_3"/>
    <property type="match status" value="1"/>
</dbReference>
<feature type="domain" description="AAA+ ATPase" evidence="2">
    <location>
        <begin position="70"/>
        <end position="211"/>
    </location>
</feature>
<keyword evidence="4" id="KW-1185">Reference proteome</keyword>
<dbReference type="PANTHER" id="PTHR42759">
    <property type="entry name" value="MOXR FAMILY PROTEIN"/>
    <property type="match status" value="1"/>
</dbReference>
<dbReference type="SUPFAM" id="SSF52540">
    <property type="entry name" value="P-loop containing nucleoside triphosphate hydrolases"/>
    <property type="match status" value="1"/>
</dbReference>
<reference evidence="3 4" key="1">
    <citation type="submission" date="2024-09" db="EMBL/GenBank/DDBJ databases">
        <authorList>
            <person name="Sun Q."/>
            <person name="Mori K."/>
        </authorList>
    </citation>
    <scope>NUCLEOTIDE SEQUENCE [LARGE SCALE GENOMIC DNA]</scope>
    <source>
        <strain evidence="3 4">CCM 8677</strain>
    </source>
</reference>
<dbReference type="InterPro" id="IPR003593">
    <property type="entry name" value="AAA+_ATPase"/>
</dbReference>
<evidence type="ECO:0000313" key="4">
    <source>
        <dbReference type="Proteomes" id="UP001589844"/>
    </source>
</evidence>
<dbReference type="PANTHER" id="PTHR42759:SF1">
    <property type="entry name" value="MAGNESIUM-CHELATASE SUBUNIT CHLD"/>
    <property type="match status" value="1"/>
</dbReference>
<evidence type="ECO:0000259" key="2">
    <source>
        <dbReference type="SMART" id="SM00382"/>
    </source>
</evidence>
<proteinExistence type="predicted"/>
<dbReference type="CDD" id="cd00009">
    <property type="entry name" value="AAA"/>
    <property type="match status" value="1"/>
</dbReference>